<dbReference type="PANTHER" id="PTHR47237">
    <property type="entry name" value="SLL0310 PROTEIN"/>
    <property type="match status" value="1"/>
</dbReference>
<dbReference type="InterPro" id="IPR052729">
    <property type="entry name" value="Acyl/Acetyltrans_Enzymes"/>
</dbReference>
<gene>
    <name evidence="2" type="ORF">BCL74_3413</name>
</gene>
<reference evidence="2 3" key="1">
    <citation type="submission" date="2018-10" db="EMBL/GenBank/DDBJ databases">
        <title>Comparative analysis of microorganisms from saline springs in Andes Mountain Range, Colombia.</title>
        <authorList>
            <person name="Rubin E."/>
        </authorList>
    </citation>
    <scope>NUCLEOTIDE SEQUENCE [LARGE SCALE GENOMIC DNA]</scope>
    <source>
        <strain evidence="2 3">USBA 36</strain>
    </source>
</reference>
<evidence type="ECO:0000313" key="3">
    <source>
        <dbReference type="Proteomes" id="UP000277424"/>
    </source>
</evidence>
<comment type="caution">
    <text evidence="2">The sequence shown here is derived from an EMBL/GenBank/DDBJ whole genome shotgun (WGS) entry which is preliminary data.</text>
</comment>
<organism evidence="2 3">
    <name type="scientific">Oceanibaculum indicum</name>
    <dbReference type="NCBI Taxonomy" id="526216"/>
    <lineage>
        <taxon>Bacteria</taxon>
        <taxon>Pseudomonadati</taxon>
        <taxon>Pseudomonadota</taxon>
        <taxon>Alphaproteobacteria</taxon>
        <taxon>Rhodospirillales</taxon>
        <taxon>Oceanibaculaceae</taxon>
        <taxon>Oceanibaculum</taxon>
    </lineage>
</organism>
<dbReference type="EMBL" id="RBIG01000004">
    <property type="protein sequence ID" value="RKQ68094.1"/>
    <property type="molecule type" value="Genomic_DNA"/>
</dbReference>
<evidence type="ECO:0000259" key="1">
    <source>
        <dbReference type="PROSITE" id="PS51186"/>
    </source>
</evidence>
<sequence length="276" mass="28968">MKMRTMTPADLDLVIDWAAAEGWNPGPEDAAAFRAADPDGFFVTEHEGKPIAAISVVNLDPGFAFLGLYICREEWRGQGIGLALWNHALRHAGDRTVGLDGVAAQQANYAKSGFVRTGATRRLEGALDAQASADVHPSEPADLPALLALDEQANGYARPAFLTGWVAPLETRRTLVLEGAGGPEGFATIRRCRSGSKVGPVVAPDADAALRLIRAAAGIFPDSGPVIVDVPDSNKALGQLLAETGMVETFATARMYKGPPPPATSLLHAPATLELG</sequence>
<dbReference type="PANTHER" id="PTHR47237:SF1">
    <property type="entry name" value="SLL0310 PROTEIN"/>
    <property type="match status" value="1"/>
</dbReference>
<dbReference type="RefSeq" id="WP_121221858.1">
    <property type="nucleotide sequence ID" value="NZ_RBIG01000004.1"/>
</dbReference>
<dbReference type="GO" id="GO:0016747">
    <property type="term" value="F:acyltransferase activity, transferring groups other than amino-acyl groups"/>
    <property type="evidence" value="ECO:0007669"/>
    <property type="project" value="InterPro"/>
</dbReference>
<dbReference type="PROSITE" id="PS51186">
    <property type="entry name" value="GNAT"/>
    <property type="match status" value="1"/>
</dbReference>
<accession>A0A420WAQ9</accession>
<name>A0A420WAQ9_9PROT</name>
<proteinExistence type="predicted"/>
<dbReference type="Pfam" id="PF00583">
    <property type="entry name" value="Acetyltransf_1"/>
    <property type="match status" value="1"/>
</dbReference>
<feature type="domain" description="N-acetyltransferase" evidence="1">
    <location>
        <begin position="1"/>
        <end position="134"/>
    </location>
</feature>
<dbReference type="AlphaFoldDB" id="A0A420WAQ9"/>
<dbReference type="Pfam" id="PF18014">
    <property type="entry name" value="Acetyltransf_18"/>
    <property type="match status" value="1"/>
</dbReference>
<dbReference type="OrthoDB" id="20916at2"/>
<protein>
    <submittedName>
        <fullName evidence="2">Putative N-acetyltransferase YhbS</fullName>
    </submittedName>
</protein>
<dbReference type="InterPro" id="IPR000182">
    <property type="entry name" value="GNAT_dom"/>
</dbReference>
<keyword evidence="2" id="KW-0808">Transferase</keyword>
<dbReference type="SUPFAM" id="SSF55729">
    <property type="entry name" value="Acyl-CoA N-acyltransferases (Nat)"/>
    <property type="match status" value="1"/>
</dbReference>
<evidence type="ECO:0000313" key="2">
    <source>
        <dbReference type="EMBL" id="RKQ68094.1"/>
    </source>
</evidence>
<dbReference type="Gene3D" id="3.40.630.30">
    <property type="match status" value="1"/>
</dbReference>
<dbReference type="Proteomes" id="UP000277424">
    <property type="component" value="Unassembled WGS sequence"/>
</dbReference>
<dbReference type="InterPro" id="IPR041496">
    <property type="entry name" value="YitH/HolE_GNAT"/>
</dbReference>
<dbReference type="InterPro" id="IPR016181">
    <property type="entry name" value="Acyl_CoA_acyltransferase"/>
</dbReference>
<dbReference type="CDD" id="cd04301">
    <property type="entry name" value="NAT_SF"/>
    <property type="match status" value="1"/>
</dbReference>
<dbReference type="Gene3D" id="3.40.630.90">
    <property type="match status" value="1"/>
</dbReference>